<evidence type="ECO:0000256" key="3">
    <source>
        <dbReference type="SAM" id="MobiDB-lite"/>
    </source>
</evidence>
<evidence type="ECO:0000256" key="1">
    <source>
        <dbReference type="ARBA" id="ARBA00006484"/>
    </source>
</evidence>
<name>A0A1S1QQA6_9ACTN</name>
<sequence length="129" mass="13751">MYWRSTVGGAPPTDPAKQEPDHSRNNAGIQIVKPLHEMTVEERDDNIRVAAISPGTTDTPLLDSRRPPNITDEQWAAGKAQYGADNVDALRRMARPEEIAAAALAVASPEMSFVTGTSVVVDGGMLAGL</sequence>
<dbReference type="InterPro" id="IPR002347">
    <property type="entry name" value="SDR_fam"/>
</dbReference>
<dbReference type="GO" id="GO:0016491">
    <property type="term" value="F:oxidoreductase activity"/>
    <property type="evidence" value="ECO:0007669"/>
    <property type="project" value="UniProtKB-KW"/>
</dbReference>
<gene>
    <name evidence="4" type="ORF">CC117_19745</name>
</gene>
<dbReference type="PANTHER" id="PTHR24321:SF8">
    <property type="entry name" value="ESTRADIOL 17-BETA-DEHYDROGENASE 8-RELATED"/>
    <property type="match status" value="1"/>
</dbReference>
<dbReference type="RefSeq" id="WP_071085637.1">
    <property type="nucleotide sequence ID" value="NZ_MBLM01000121.1"/>
</dbReference>
<protein>
    <recommendedName>
        <fullName evidence="6">Enoyl-(Acyl carrier protein) reductase</fullName>
    </recommendedName>
</protein>
<keyword evidence="5" id="KW-1185">Reference proteome</keyword>
<dbReference type="EMBL" id="MBLM01000121">
    <property type="protein sequence ID" value="OHV35465.1"/>
    <property type="molecule type" value="Genomic_DNA"/>
</dbReference>
<feature type="region of interest" description="Disordered" evidence="3">
    <location>
        <begin position="1"/>
        <end position="26"/>
    </location>
</feature>
<keyword evidence="2" id="KW-0560">Oxidoreductase</keyword>
<dbReference type="Gene3D" id="3.40.50.720">
    <property type="entry name" value="NAD(P)-binding Rossmann-like Domain"/>
    <property type="match status" value="1"/>
</dbReference>
<dbReference type="Pfam" id="PF13561">
    <property type="entry name" value="adh_short_C2"/>
    <property type="match status" value="1"/>
</dbReference>
<dbReference type="AlphaFoldDB" id="A0A1S1QQA6"/>
<dbReference type="Proteomes" id="UP000179627">
    <property type="component" value="Unassembled WGS sequence"/>
</dbReference>
<evidence type="ECO:0000313" key="4">
    <source>
        <dbReference type="EMBL" id="OHV35465.1"/>
    </source>
</evidence>
<comment type="similarity">
    <text evidence="1">Belongs to the short-chain dehydrogenases/reductases (SDR) family.</text>
</comment>
<comment type="caution">
    <text evidence="4">The sequence shown here is derived from an EMBL/GenBank/DDBJ whole genome shotgun (WGS) entry which is preliminary data.</text>
</comment>
<evidence type="ECO:0008006" key="6">
    <source>
        <dbReference type="Google" id="ProtNLM"/>
    </source>
</evidence>
<dbReference type="SUPFAM" id="SSF51735">
    <property type="entry name" value="NAD(P)-binding Rossmann-fold domains"/>
    <property type="match status" value="1"/>
</dbReference>
<evidence type="ECO:0000313" key="5">
    <source>
        <dbReference type="Proteomes" id="UP000179627"/>
    </source>
</evidence>
<dbReference type="InterPro" id="IPR036291">
    <property type="entry name" value="NAD(P)-bd_dom_sf"/>
</dbReference>
<proteinExistence type="inferred from homology"/>
<evidence type="ECO:0000256" key="2">
    <source>
        <dbReference type="ARBA" id="ARBA00023002"/>
    </source>
</evidence>
<accession>A0A1S1QQA6</accession>
<organism evidence="4 5">
    <name type="scientific">Parafrankia colletiae</name>
    <dbReference type="NCBI Taxonomy" id="573497"/>
    <lineage>
        <taxon>Bacteria</taxon>
        <taxon>Bacillati</taxon>
        <taxon>Actinomycetota</taxon>
        <taxon>Actinomycetes</taxon>
        <taxon>Frankiales</taxon>
        <taxon>Frankiaceae</taxon>
        <taxon>Parafrankia</taxon>
    </lineage>
</organism>
<dbReference type="PANTHER" id="PTHR24321">
    <property type="entry name" value="DEHYDROGENASES, SHORT CHAIN"/>
    <property type="match status" value="1"/>
</dbReference>
<reference evidence="5" key="1">
    <citation type="submission" date="2016-07" db="EMBL/GenBank/DDBJ databases">
        <title>Sequence Frankia sp. strain CcI1.17.</title>
        <authorList>
            <person name="Ghodhbane-Gtari F."/>
            <person name="Swanson E."/>
            <person name="Gueddou A."/>
            <person name="Morris K."/>
            <person name="Hezbri K."/>
            <person name="Ktari A."/>
            <person name="Nouioui I."/>
            <person name="Abebe-Akele F."/>
            <person name="Simpson S."/>
            <person name="Thomas K."/>
            <person name="Gtari M."/>
            <person name="Tisa L.S."/>
            <person name="Hurst S."/>
        </authorList>
    </citation>
    <scope>NUCLEOTIDE SEQUENCE [LARGE SCALE GENOMIC DNA]</scope>
    <source>
        <strain evidence="5">Cc1.17</strain>
    </source>
</reference>